<proteinExistence type="predicted"/>
<reference evidence="3" key="2">
    <citation type="submission" date="2015-04" db="EMBL/GenBank/DDBJ databases">
        <title>Complete genome sequence of Salinicoccus halodurans strain H3B36, isolated from the Qaidam basin of China.</title>
        <authorList>
            <person name="Ma Y."/>
            <person name="Jiang K."/>
            <person name="Xue Y."/>
        </authorList>
    </citation>
    <scope>NUCLEOTIDE SEQUENCE [LARGE SCALE GENOMIC DNA]</scope>
    <source>
        <strain evidence="3">H3B36</strain>
    </source>
</reference>
<dbReference type="Proteomes" id="UP000034029">
    <property type="component" value="Chromosome"/>
</dbReference>
<dbReference type="InterPro" id="IPR007557">
    <property type="entry name" value="PSP1_C"/>
</dbReference>
<dbReference type="PANTHER" id="PTHR43830">
    <property type="entry name" value="PROTEIN PSP1"/>
    <property type="match status" value="1"/>
</dbReference>
<gene>
    <name evidence="2" type="ORF">AAT16_13805</name>
</gene>
<reference evidence="2 3" key="1">
    <citation type="journal article" date="2015" name="Int. J. Syst. Evol. Microbiol.">
        <title>Complete genome sequence of Salinicoccus halodurans H3B36, isolated from the Qaidam Basin in China.</title>
        <authorList>
            <person name="Jiang K."/>
            <person name="Xue Y."/>
            <person name="Ma Y."/>
        </authorList>
    </citation>
    <scope>NUCLEOTIDE SEQUENCE [LARGE SCALE GENOMIC DNA]</scope>
    <source>
        <strain evidence="2 3">H3B36</strain>
    </source>
</reference>
<feature type="domain" description="PSP1 C-terminal" evidence="1">
    <location>
        <begin position="64"/>
        <end position="149"/>
    </location>
</feature>
<evidence type="ECO:0000313" key="3">
    <source>
        <dbReference type="Proteomes" id="UP000034029"/>
    </source>
</evidence>
<dbReference type="PROSITE" id="PS51411">
    <property type="entry name" value="PSP1_C"/>
    <property type="match status" value="1"/>
</dbReference>
<evidence type="ECO:0000313" key="2">
    <source>
        <dbReference type="EMBL" id="AKG75165.1"/>
    </source>
</evidence>
<name>A0ABN4G9V7_9STAP</name>
<dbReference type="EMBL" id="CP011366">
    <property type="protein sequence ID" value="AKG75165.1"/>
    <property type="molecule type" value="Genomic_DNA"/>
</dbReference>
<organism evidence="2 3">
    <name type="scientific">Salinicoccus halodurans</name>
    <dbReference type="NCBI Taxonomy" id="407035"/>
    <lineage>
        <taxon>Bacteria</taxon>
        <taxon>Bacillati</taxon>
        <taxon>Bacillota</taxon>
        <taxon>Bacilli</taxon>
        <taxon>Bacillales</taxon>
        <taxon>Staphylococcaceae</taxon>
        <taxon>Salinicoccus</taxon>
    </lineage>
</organism>
<accession>A0ABN4G9V7</accession>
<keyword evidence="3" id="KW-1185">Reference proteome</keyword>
<dbReference type="Pfam" id="PF04468">
    <property type="entry name" value="PSP1"/>
    <property type="match status" value="1"/>
</dbReference>
<dbReference type="InterPro" id="IPR047767">
    <property type="entry name" value="PSP1-like"/>
</dbReference>
<dbReference type="NCBIfam" id="NF041131">
    <property type="entry name" value="RicT_YaaT_fam"/>
    <property type="match status" value="1"/>
</dbReference>
<protein>
    <submittedName>
        <fullName evidence="2">Signal peptidase II</fullName>
    </submittedName>
</protein>
<sequence length="271" mass="30819">MNNMIELITATQLDYFDNIYIESGQVTVERDDYIIAETKRGIEMLRVVKGNYEISKDNIVEPDGKFVRSATEKDQRKFYENQSSAEEAMDFCKSAIEVEKLNMNLVNAKFTLDCKKLIFNFTADERVDFRGLVRVLANKFKTRIELRQIGVRDEAKYLGGIGPCGRAHCCSTFLGDFAPVSIQMAKNQDLSLSPTKISGACGRLMCCLNYEDEYYEDARERMPDVGQTINTPDGRGLVVGMNILDLVIKVKYKDDYIREFHCDELEAAGEV</sequence>
<dbReference type="PANTHER" id="PTHR43830:SF3">
    <property type="entry name" value="PROTEIN PSP1"/>
    <property type="match status" value="1"/>
</dbReference>
<evidence type="ECO:0000259" key="1">
    <source>
        <dbReference type="PROSITE" id="PS51411"/>
    </source>
</evidence>